<evidence type="ECO:0000256" key="13">
    <source>
        <dbReference type="ARBA" id="ARBA00046393"/>
    </source>
</evidence>
<evidence type="ECO:0000256" key="7">
    <source>
        <dbReference type="ARBA" id="ARBA00022982"/>
    </source>
</evidence>
<dbReference type="SUPFAM" id="SSF81524">
    <property type="entry name" value="14 kDa protein of cytochrome bc1 complex (Ubiquinol-cytochrome c reductase)"/>
    <property type="match status" value="1"/>
</dbReference>
<evidence type="ECO:0000256" key="11">
    <source>
        <dbReference type="ARBA" id="ARBA00031684"/>
    </source>
</evidence>
<dbReference type="GO" id="GO:0005743">
    <property type="term" value="C:mitochondrial inner membrane"/>
    <property type="evidence" value="ECO:0007669"/>
    <property type="project" value="UniProtKB-SubCell"/>
</dbReference>
<feature type="region of interest" description="Disordered" evidence="14">
    <location>
        <begin position="452"/>
        <end position="483"/>
    </location>
</feature>
<feature type="domain" description="Ribosomal protein eL8/eL30/eS12/Gadd45" evidence="15">
    <location>
        <begin position="708"/>
        <end position="797"/>
    </location>
</feature>
<evidence type="ECO:0000256" key="8">
    <source>
        <dbReference type="ARBA" id="ARBA00023128"/>
    </source>
</evidence>
<dbReference type="InterPro" id="IPR040051">
    <property type="entry name" value="SECISBP2"/>
</dbReference>
<feature type="compositionally biased region" description="Basic and acidic residues" evidence="14">
    <location>
        <begin position="317"/>
        <end position="327"/>
    </location>
</feature>
<dbReference type="InterPro" id="IPR036544">
    <property type="entry name" value="QCR7_sf"/>
</dbReference>
<dbReference type="Gene3D" id="1.10.1090.10">
    <property type="entry name" value="Cytochrome b-c1 complex subunit 7"/>
    <property type="match status" value="1"/>
</dbReference>
<evidence type="ECO:0000256" key="14">
    <source>
        <dbReference type="SAM" id="MobiDB-lite"/>
    </source>
</evidence>
<feature type="compositionally biased region" description="Polar residues" evidence="14">
    <location>
        <begin position="297"/>
        <end position="316"/>
    </location>
</feature>
<keyword evidence="8" id="KW-0496">Mitochondrion</keyword>
<keyword evidence="17" id="KW-1185">Reference proteome</keyword>
<dbReference type="GO" id="GO:0003730">
    <property type="term" value="F:mRNA 3'-UTR binding"/>
    <property type="evidence" value="ECO:0007669"/>
    <property type="project" value="TreeGrafter"/>
</dbReference>
<evidence type="ECO:0000256" key="10">
    <source>
        <dbReference type="ARBA" id="ARBA00031021"/>
    </source>
</evidence>
<dbReference type="GO" id="GO:0043021">
    <property type="term" value="F:ribonucleoprotein complex binding"/>
    <property type="evidence" value="ECO:0007669"/>
    <property type="project" value="TreeGrafter"/>
</dbReference>
<dbReference type="GO" id="GO:0006122">
    <property type="term" value="P:mitochondrial electron transport, ubiquinol to cytochrome c"/>
    <property type="evidence" value="ECO:0007669"/>
    <property type="project" value="InterPro"/>
</dbReference>
<evidence type="ECO:0000256" key="1">
    <source>
        <dbReference type="ARBA" id="ARBA00004443"/>
    </source>
</evidence>
<dbReference type="EMBL" id="CAKKLH010000281">
    <property type="protein sequence ID" value="CAH0108155.1"/>
    <property type="molecule type" value="Genomic_DNA"/>
</dbReference>
<gene>
    <name evidence="16" type="ORF">DGAL_LOCUS11521</name>
</gene>
<evidence type="ECO:0000256" key="3">
    <source>
        <dbReference type="ARBA" id="ARBA00016323"/>
    </source>
</evidence>
<dbReference type="GO" id="GO:1990904">
    <property type="term" value="C:ribonucleoprotein complex"/>
    <property type="evidence" value="ECO:0007669"/>
    <property type="project" value="TreeGrafter"/>
</dbReference>
<keyword evidence="7" id="KW-0249">Electron transport</keyword>
<evidence type="ECO:0000313" key="17">
    <source>
        <dbReference type="Proteomes" id="UP000789390"/>
    </source>
</evidence>
<evidence type="ECO:0000256" key="12">
    <source>
        <dbReference type="ARBA" id="ARBA00032927"/>
    </source>
</evidence>
<evidence type="ECO:0000256" key="6">
    <source>
        <dbReference type="ARBA" id="ARBA00022792"/>
    </source>
</evidence>
<evidence type="ECO:0000256" key="2">
    <source>
        <dbReference type="ARBA" id="ARBA00008554"/>
    </source>
</evidence>
<evidence type="ECO:0000256" key="9">
    <source>
        <dbReference type="ARBA" id="ARBA00023136"/>
    </source>
</evidence>
<protein>
    <recommendedName>
        <fullName evidence="3">Cytochrome b-c1 complex subunit 7</fullName>
    </recommendedName>
    <alternativeName>
        <fullName evidence="11">Complex III subunit 7</fullName>
    </alternativeName>
    <alternativeName>
        <fullName evidence="10">Complex III subunit VII</fullName>
    </alternativeName>
    <alternativeName>
        <fullName evidence="12">Ubiquinol-cytochrome c reductase complex 14 kDa protein</fullName>
    </alternativeName>
</protein>
<evidence type="ECO:0000259" key="15">
    <source>
        <dbReference type="Pfam" id="PF01248"/>
    </source>
</evidence>
<dbReference type="PANTHER" id="PTHR13284">
    <property type="entry name" value="GH01354P"/>
    <property type="match status" value="1"/>
</dbReference>
<dbReference type="PANTHER" id="PTHR13284:SF4">
    <property type="entry name" value="C2H2-TYPE DOMAIN-CONTAINING PROTEIN"/>
    <property type="match status" value="1"/>
</dbReference>
<comment type="subunit">
    <text evidence="13">Component of the ubiquinol-cytochrome c oxidoreductase (cytochrome b-c1 complex, complex III, CIII), a multisubunit enzyme composed of 11 subunits. The complex is composed of 3 respiratory subunits cytochrome b, cytochrome c1 and Rieske protein UQCRFS1, 2 core protein subunits UQCRC1/QCR1 and UQCRC2/QCR2, and 6 low-molecular weight protein subunits UQCRH/QCR6, UQCRB/QCR7, UQCRQ/QCR8, UQCR10/QCR9, UQCR11/QCR10 and subunit 9, the cleavage product of Rieske protein UQCRFS1. The complex exists as an obligatory dimer and forms supercomplexes (SCs) in the inner mitochondrial membrane with NADH-ubiquinone oxidoreductase (complex I, CI) and cytochrome c oxidase (complex IV, CIV), resulting in different assemblies (supercomplex SCI(1)III(2)IV(1) and megacomplex MCI(2)III(2)IV(2)).</text>
</comment>
<keyword evidence="5" id="KW-0679">Respiratory chain</keyword>
<comment type="caution">
    <text evidence="16">The sequence shown here is derived from an EMBL/GenBank/DDBJ whole genome shotgun (WGS) entry which is preliminary data.</text>
</comment>
<dbReference type="GO" id="GO:0045275">
    <property type="term" value="C:respiratory chain complex III"/>
    <property type="evidence" value="ECO:0007669"/>
    <property type="project" value="InterPro"/>
</dbReference>
<evidence type="ECO:0000313" key="16">
    <source>
        <dbReference type="EMBL" id="CAH0108155.1"/>
    </source>
</evidence>
<dbReference type="OrthoDB" id="263617at2759"/>
<accession>A0A8J2RZ43</accession>
<dbReference type="InterPro" id="IPR029064">
    <property type="entry name" value="Ribosomal_eL30-like_sf"/>
</dbReference>
<dbReference type="InterPro" id="IPR003197">
    <property type="entry name" value="QCR7"/>
</dbReference>
<dbReference type="Pfam" id="PF02271">
    <property type="entry name" value="UCR_14kD"/>
    <property type="match status" value="1"/>
</dbReference>
<reference evidence="16" key="1">
    <citation type="submission" date="2021-11" db="EMBL/GenBank/DDBJ databases">
        <authorList>
            <person name="Schell T."/>
        </authorList>
    </citation>
    <scope>NUCLEOTIDE SEQUENCE</scope>
    <source>
        <strain evidence="16">M5</strain>
    </source>
</reference>
<feature type="region of interest" description="Disordered" evidence="14">
    <location>
        <begin position="295"/>
        <end position="328"/>
    </location>
</feature>
<dbReference type="FunFam" id="1.10.1090.10:FF:000001">
    <property type="entry name" value="Cytochrome b-c1 complex subunit 7"/>
    <property type="match status" value="1"/>
</dbReference>
<dbReference type="InterPro" id="IPR004038">
    <property type="entry name" value="Ribosomal_eL8/eL30/eS12/Gad45"/>
</dbReference>
<comment type="subcellular location">
    <subcellularLocation>
        <location evidence="1">Mitochondrion inner membrane</location>
        <topology evidence="1">Peripheral membrane protein</topology>
        <orientation evidence="1">Matrix side</orientation>
    </subcellularLocation>
</comment>
<dbReference type="Pfam" id="PF01248">
    <property type="entry name" value="Ribosomal_L7Ae"/>
    <property type="match status" value="1"/>
</dbReference>
<sequence length="870" mass="98883">MNVATARWHVRTRFYYSSRAVDSSRKFRVNMAVSKAPGFLDQLRKSLGRFAYNASGFNKYGLMRDDVLYETPDVEEAIRRLPQKVADERNFRMIRALQYSGLKKYLPKEQWTKYEEDVKYLQPYLQEASYGNGNLPDMAFTSYTQPYLYQDHSYEYYGVPYTPNPNVHASDSYWCNGGFGYDCSTVAASSSVVTSLFPATHSIFSPDAPEFVSRQSQQIVTGVENAVLQPSTKKKKKKKKKTFSNNIEPCNSVCGGVEEQTKNVLLDPNENKSCVPKKLENQELPEDKKYLGVKGSKVSTKIRSPNDAKSISYQEPSSRENGLEMKNPHILTKGELTKEVGNPWTKPFANITKSQECIKRPSKMSFAEKLKSPVPTKSPFLDWRDQRTNASNTPIKFNQNFADCSEEKVVDRPSIPATADKASEDDGFTTVSRKKPKDKKIEIVPEVIAKSSPTKVSVPAEDAKKKLEKERKKLREKQKKKQAREEKLLAEKLAPKGQKITIITPKLMEQFLKSGRNANAFTKPVMKLSDDMFPALGKCGRKGNVSESESEWETTEIEVVQKGPTVPSRNVKRSDPIEFDLMALITKKSTKKKTIQDPTKKSKTRPGIVANVLDRSAPTLSRGKIRNKKRKLSEIRKALLVSKAKKKIARESQLPAIPSSGARPHVLHSKKFREYCDQMLTDQIDLLARDMLYHLRMFQDRVFKKDPIKARMKKRLVAGLREVTKQVERNRIKIIFLAPDIQRCPETGGLDEAVKRLLDAARRLDLPIVYALSRRKLGRVLFKKVPVSCCGILNYQATEETWKQLTEAVTLAREHYQLKLKELGLVVEISETETKIDDADVNIAAFSAEKKVDQTDTLLELMKLSLKDKH</sequence>
<dbReference type="AlphaFoldDB" id="A0A8J2RZ43"/>
<proteinExistence type="inferred from homology"/>
<keyword evidence="9" id="KW-0472">Membrane</keyword>
<feature type="compositionally biased region" description="Basic and acidic residues" evidence="14">
    <location>
        <begin position="461"/>
        <end position="473"/>
    </location>
</feature>
<evidence type="ECO:0000256" key="4">
    <source>
        <dbReference type="ARBA" id="ARBA00022448"/>
    </source>
</evidence>
<dbReference type="SUPFAM" id="SSF55315">
    <property type="entry name" value="L30e-like"/>
    <property type="match status" value="1"/>
</dbReference>
<organism evidence="16 17">
    <name type="scientific">Daphnia galeata</name>
    <dbReference type="NCBI Taxonomy" id="27404"/>
    <lineage>
        <taxon>Eukaryota</taxon>
        <taxon>Metazoa</taxon>
        <taxon>Ecdysozoa</taxon>
        <taxon>Arthropoda</taxon>
        <taxon>Crustacea</taxon>
        <taxon>Branchiopoda</taxon>
        <taxon>Diplostraca</taxon>
        <taxon>Cladocera</taxon>
        <taxon>Anomopoda</taxon>
        <taxon>Daphniidae</taxon>
        <taxon>Daphnia</taxon>
    </lineage>
</organism>
<keyword evidence="4" id="KW-0813">Transport</keyword>
<keyword evidence="6" id="KW-0999">Mitochondrion inner membrane</keyword>
<dbReference type="GO" id="GO:0035368">
    <property type="term" value="F:selenocysteine insertion sequence binding"/>
    <property type="evidence" value="ECO:0007669"/>
    <property type="project" value="InterPro"/>
</dbReference>
<dbReference type="GO" id="GO:0001514">
    <property type="term" value="P:selenocysteine incorporation"/>
    <property type="evidence" value="ECO:0007669"/>
    <property type="project" value="UniProtKB-ARBA"/>
</dbReference>
<dbReference type="Gene3D" id="3.30.1330.30">
    <property type="match status" value="1"/>
</dbReference>
<dbReference type="Proteomes" id="UP000789390">
    <property type="component" value="Unassembled WGS sequence"/>
</dbReference>
<name>A0A8J2RZ43_9CRUS</name>
<evidence type="ECO:0000256" key="5">
    <source>
        <dbReference type="ARBA" id="ARBA00022660"/>
    </source>
</evidence>
<comment type="similarity">
    <text evidence="2">Belongs to the UQCRB/QCR7 family.</text>
</comment>
<dbReference type="FunFam" id="3.30.1330.30:FF:000004">
    <property type="entry name" value="selenocysteine insertion sequence-binding protein 2"/>
    <property type="match status" value="1"/>
</dbReference>